<dbReference type="GO" id="GO:0005525">
    <property type="term" value="F:GTP binding"/>
    <property type="evidence" value="ECO:0007669"/>
    <property type="project" value="UniProtKB-KW"/>
</dbReference>
<dbReference type="NCBIfam" id="TIGR00231">
    <property type="entry name" value="small_GTP"/>
    <property type="match status" value="1"/>
</dbReference>
<name>A0AA37MYJ0_9FIRM</name>
<dbReference type="SUPFAM" id="SSF52540">
    <property type="entry name" value="P-loop containing nucleoside triphosphate hydrolases"/>
    <property type="match status" value="1"/>
</dbReference>
<dbReference type="Gene3D" id="3.40.50.300">
    <property type="entry name" value="P-loop containing nucleotide triphosphate hydrolases"/>
    <property type="match status" value="1"/>
</dbReference>
<keyword evidence="7" id="KW-1185">Reference proteome</keyword>
<dbReference type="InterPro" id="IPR005225">
    <property type="entry name" value="Small_GTP-bd"/>
</dbReference>
<evidence type="ECO:0000313" key="6">
    <source>
        <dbReference type="EMBL" id="GJN65176.1"/>
    </source>
</evidence>
<dbReference type="Pfam" id="PF05991">
    <property type="entry name" value="NYN_YacP"/>
    <property type="match status" value="1"/>
</dbReference>
<dbReference type="CDD" id="cd03711">
    <property type="entry name" value="Tet_C"/>
    <property type="match status" value="1"/>
</dbReference>
<dbReference type="SMART" id="SM00838">
    <property type="entry name" value="EFG_C"/>
    <property type="match status" value="1"/>
</dbReference>
<dbReference type="Gene3D" id="2.40.30.10">
    <property type="entry name" value="Translation factors"/>
    <property type="match status" value="1"/>
</dbReference>
<dbReference type="InterPro" id="IPR010298">
    <property type="entry name" value="YacP-like"/>
</dbReference>
<evidence type="ECO:0000256" key="1">
    <source>
        <dbReference type="ARBA" id="ARBA00022741"/>
    </source>
</evidence>
<keyword evidence="6" id="KW-0251">Elongation factor</keyword>
<dbReference type="AlphaFoldDB" id="A0AA37MYJ0"/>
<dbReference type="SUPFAM" id="SSF54211">
    <property type="entry name" value="Ribosomal protein S5 domain 2-like"/>
    <property type="match status" value="1"/>
</dbReference>
<dbReference type="GO" id="GO:0003746">
    <property type="term" value="F:translation elongation factor activity"/>
    <property type="evidence" value="ECO:0007669"/>
    <property type="project" value="UniProtKB-KW"/>
</dbReference>
<dbReference type="InterPro" id="IPR035647">
    <property type="entry name" value="EFG_III/V"/>
</dbReference>
<accession>A0AA37MYJ0</accession>
<dbReference type="RefSeq" id="WP_238317426.1">
    <property type="nucleotide sequence ID" value="NZ_BQKV01000066.1"/>
</dbReference>
<keyword evidence="3" id="KW-0342">GTP-binding</keyword>
<evidence type="ECO:0000256" key="4">
    <source>
        <dbReference type="ARBA" id="ARBA00023251"/>
    </source>
</evidence>
<dbReference type="Pfam" id="PF00009">
    <property type="entry name" value="GTP_EFTU"/>
    <property type="match status" value="1"/>
</dbReference>
<evidence type="ECO:0000259" key="5">
    <source>
        <dbReference type="PROSITE" id="PS51722"/>
    </source>
</evidence>
<dbReference type="InterPro" id="IPR000640">
    <property type="entry name" value="EFG_V-like"/>
</dbReference>
<evidence type="ECO:0000256" key="3">
    <source>
        <dbReference type="ARBA" id="ARBA00023134"/>
    </source>
</evidence>
<dbReference type="InterPro" id="IPR027417">
    <property type="entry name" value="P-loop_NTPase"/>
</dbReference>
<organism evidence="6 7">
    <name type="scientific">Faecalibacterium gallinarum</name>
    <dbReference type="NCBI Taxonomy" id="2903556"/>
    <lineage>
        <taxon>Bacteria</taxon>
        <taxon>Bacillati</taxon>
        <taxon>Bacillota</taxon>
        <taxon>Clostridia</taxon>
        <taxon>Eubacteriales</taxon>
        <taxon>Oscillospiraceae</taxon>
        <taxon>Faecalibacterium</taxon>
    </lineage>
</organism>
<dbReference type="PRINTS" id="PR00315">
    <property type="entry name" value="ELONGATNFCT"/>
</dbReference>
<dbReference type="EMBL" id="BQKV01000066">
    <property type="protein sequence ID" value="GJN65176.1"/>
    <property type="molecule type" value="Genomic_DNA"/>
</dbReference>
<dbReference type="PROSITE" id="PS51722">
    <property type="entry name" value="G_TR_2"/>
    <property type="match status" value="1"/>
</dbReference>
<dbReference type="InterPro" id="IPR005517">
    <property type="entry name" value="Transl_elong_EFG/EF2_IV"/>
</dbReference>
<evidence type="ECO:0000313" key="7">
    <source>
        <dbReference type="Proteomes" id="UP001055185"/>
    </source>
</evidence>
<dbReference type="InterPro" id="IPR041095">
    <property type="entry name" value="EFG_II"/>
</dbReference>
<dbReference type="PROSITE" id="PS00301">
    <property type="entry name" value="G_TR_1"/>
    <property type="match status" value="1"/>
</dbReference>
<comment type="caution">
    <text evidence="6">The sequence shown here is derived from an EMBL/GenBank/DDBJ whole genome shotgun (WGS) entry which is preliminary data.</text>
</comment>
<proteinExistence type="predicted"/>
<dbReference type="SMART" id="SM00889">
    <property type="entry name" value="EFG_IV"/>
    <property type="match status" value="1"/>
</dbReference>
<keyword evidence="1" id="KW-0547">Nucleotide-binding</keyword>
<dbReference type="Pfam" id="PF00679">
    <property type="entry name" value="EFG_C"/>
    <property type="match status" value="1"/>
</dbReference>
<dbReference type="PRINTS" id="PR01037">
    <property type="entry name" value="TCRTETOQM"/>
</dbReference>
<dbReference type="GO" id="GO:0032790">
    <property type="term" value="P:ribosome disassembly"/>
    <property type="evidence" value="ECO:0007669"/>
    <property type="project" value="TreeGrafter"/>
</dbReference>
<dbReference type="Pfam" id="PF14492">
    <property type="entry name" value="EFG_III"/>
    <property type="match status" value="1"/>
</dbReference>
<dbReference type="Pfam" id="PF03764">
    <property type="entry name" value="EFG_IV"/>
    <property type="match status" value="1"/>
</dbReference>
<dbReference type="InterPro" id="IPR035650">
    <property type="entry name" value="Tet_C"/>
</dbReference>
<dbReference type="CDD" id="cd10912">
    <property type="entry name" value="PIN_YacP-like"/>
    <property type="match status" value="1"/>
</dbReference>
<dbReference type="Proteomes" id="UP001055185">
    <property type="component" value="Unassembled WGS sequence"/>
</dbReference>
<dbReference type="SUPFAM" id="SSF50447">
    <property type="entry name" value="Translation proteins"/>
    <property type="match status" value="1"/>
</dbReference>
<dbReference type="GO" id="GO:0003924">
    <property type="term" value="F:GTPase activity"/>
    <property type="evidence" value="ECO:0007669"/>
    <property type="project" value="InterPro"/>
</dbReference>
<keyword evidence="4" id="KW-0046">Antibiotic resistance</keyword>
<gene>
    <name evidence="6" type="ORF">JCM17207_18010</name>
</gene>
<dbReference type="GO" id="GO:0046677">
    <property type="term" value="P:response to antibiotic"/>
    <property type="evidence" value="ECO:0007669"/>
    <property type="project" value="UniProtKB-KW"/>
</dbReference>
<feature type="domain" description="Tr-type G" evidence="5">
    <location>
        <begin position="5"/>
        <end position="229"/>
    </location>
</feature>
<dbReference type="InterPro" id="IPR020568">
    <property type="entry name" value="Ribosomal_Su5_D2-typ_SF"/>
</dbReference>
<dbReference type="PANTHER" id="PTHR43261">
    <property type="entry name" value="TRANSLATION ELONGATION FACTOR G-RELATED"/>
    <property type="match status" value="1"/>
</dbReference>
<dbReference type="Gene3D" id="3.30.70.870">
    <property type="entry name" value="Elongation Factor G (Translational Gtpase), domain 3"/>
    <property type="match status" value="1"/>
</dbReference>
<keyword evidence="2" id="KW-0648">Protein biosynthesis</keyword>
<dbReference type="Gene3D" id="3.30.70.240">
    <property type="match status" value="1"/>
</dbReference>
<protein>
    <submittedName>
        <fullName evidence="6">Translation elongation factor G</fullName>
    </submittedName>
</protein>
<dbReference type="InterPro" id="IPR009000">
    <property type="entry name" value="Transl_B-barrel_sf"/>
</dbReference>
<evidence type="ECO:0000256" key="2">
    <source>
        <dbReference type="ARBA" id="ARBA00022917"/>
    </source>
</evidence>
<dbReference type="InterPro" id="IPR031157">
    <property type="entry name" value="G_TR_CS"/>
</dbReference>
<reference evidence="6" key="1">
    <citation type="journal article" date="2022" name="Int. J. Syst. Evol. Microbiol.">
        <title>Genome-based, phenotypic and chemotaxonomic classification of Faecalibacterium strains: proposal of three novel species Faecalibacterium duncaniae sp. nov., Faecalibacterium hattorii sp. nov. and Faecalibacterium gallinarum sp. nov. .</title>
        <authorList>
            <person name="Sakamoto M."/>
            <person name="Sakurai N."/>
            <person name="Tanno H."/>
            <person name="Iino T."/>
            <person name="Ohkuma M."/>
            <person name="Endo A."/>
        </authorList>
    </citation>
    <scope>NUCLEOTIDE SEQUENCE</scope>
    <source>
        <strain evidence="6">JCM 17207</strain>
    </source>
</reference>
<sequence>MEQKKKQLVVGVLAHVDSGKTTLSEALLYRAGSIRRLGRVDHQDAFLDTDSLERSRGITIFSKQAIFDQGDTRVTLLDTPGHVDFSTEMERTLQVLDYAILVISGTDGVQSHTETLWRLLRRYHIPTFLFINKMDLPNEGKESLLARLSRSLGEGFVDFGASPAARDEALALCDEHLMVCYLEQGEIGREEIVTAIARRHVFPCWFGSALKLEGVDAFLAGLEDYTRPAPAREAFGAKVFKISQDDQGARLTWLRVTGGTLKVKALLTGEAGGEPWAEKANQLRLYSGAKYTLAEEVGPGGVCAVTGLTKSWPGEGLGAERDSELPVLEPVLNYQVLLPEGADVHAALAALHRLEEEEPQLHVVWNEALGQIHVQLMGEIQLEILKSLLERRFNLSVEFGQGGILYKETITQPVEGVGHYEPLRHYAEVHLKLEPLPRGSGMQFDTDCREEVLDRNWQRLVLTHLEEKQHLGVLTGAPLTDVKITLIAGRAHLKHTEGGDFRQATYRAVRQGLMLTKSILLEPWYRFRLVLPAENLGRAMNDIQRAEGSFDPPGAEGELAVLEGVAPVSTLRGYPVEVAGYTHGRGRMALALEGYRPCHNAEEVIAAAEYEPQRDLDNTPDSVFCAHGAGFVVSWDKVREYMHVDSGYGRAQRPEAEAPARPQASRAAAYRATLEEDAELMKIFERTYGPIKRDPMAALRPVKKERPDFDAQQWEIKPEYLLVDGYNIIFAWDELKALAAENLESARKKLMDILCNYQGFKKCVLILVFDAYRVPGSPGVVEQYHNIHVVYTREAETADMYIERVTHEIGKERRVRVATSDGMEQLIILGHGAMRLSARMFREEVDEVEREIRRLVQQES</sequence>
<dbReference type="InterPro" id="IPR000795">
    <property type="entry name" value="T_Tr_GTP-bd_dom"/>
</dbReference>
<dbReference type="SUPFAM" id="SSF54980">
    <property type="entry name" value="EF-G C-terminal domain-like"/>
    <property type="match status" value="2"/>
</dbReference>
<dbReference type="InterPro" id="IPR014721">
    <property type="entry name" value="Ribsml_uS5_D2-typ_fold_subgr"/>
</dbReference>
<dbReference type="Gene3D" id="3.30.230.10">
    <property type="match status" value="1"/>
</dbReference>
<dbReference type="PANTHER" id="PTHR43261:SF1">
    <property type="entry name" value="RIBOSOME-RELEASING FACTOR 2, MITOCHONDRIAL"/>
    <property type="match status" value="1"/>
</dbReference>